<evidence type="ECO:0000256" key="4">
    <source>
        <dbReference type="SAM" id="Phobius"/>
    </source>
</evidence>
<evidence type="ECO:0000259" key="5">
    <source>
        <dbReference type="PROSITE" id="PS50927"/>
    </source>
</evidence>
<feature type="domain" description="Bulb-type lectin" evidence="5">
    <location>
        <begin position="1111"/>
        <end position="1234"/>
    </location>
</feature>
<feature type="domain" description="Bulb-type lectin" evidence="5">
    <location>
        <begin position="607"/>
        <end position="723"/>
    </location>
</feature>
<dbReference type="Gene3D" id="1.10.510.10">
    <property type="entry name" value="Transferase(Phosphotransferase) domain 1"/>
    <property type="match status" value="1"/>
</dbReference>
<dbReference type="InterPro" id="IPR001245">
    <property type="entry name" value="Ser-Thr/Tyr_kinase_cat_dom"/>
</dbReference>
<dbReference type="Gene3D" id="3.30.200.20">
    <property type="entry name" value="Phosphorylase Kinase, domain 1"/>
    <property type="match status" value="2"/>
</dbReference>
<keyword evidence="8" id="KW-1185">Reference proteome</keyword>
<dbReference type="PANTHER" id="PTHR32444">
    <property type="entry name" value="BULB-TYPE LECTIN DOMAIN-CONTAINING PROTEIN"/>
    <property type="match status" value="1"/>
</dbReference>
<dbReference type="EMBL" id="VAHF01000003">
    <property type="protein sequence ID" value="TXG67203.1"/>
    <property type="molecule type" value="Genomic_DNA"/>
</dbReference>
<dbReference type="SMART" id="SM00473">
    <property type="entry name" value="PAN_AP"/>
    <property type="match status" value="3"/>
</dbReference>
<feature type="transmembrane region" description="Helical" evidence="4">
    <location>
        <begin position="1436"/>
        <end position="1459"/>
    </location>
</feature>
<dbReference type="GO" id="GO:0048544">
    <property type="term" value="P:recognition of pollen"/>
    <property type="evidence" value="ECO:0007669"/>
    <property type="project" value="InterPro"/>
</dbReference>
<dbReference type="InterPro" id="IPR036426">
    <property type="entry name" value="Bulb-type_lectin_dom_sf"/>
</dbReference>
<dbReference type="InterPro" id="IPR001480">
    <property type="entry name" value="Bulb-type_lectin_dom"/>
</dbReference>
<feature type="transmembrane region" description="Helical" evidence="4">
    <location>
        <begin position="303"/>
        <end position="326"/>
    </location>
</feature>
<evidence type="ECO:0000256" key="3">
    <source>
        <dbReference type="ARBA" id="ARBA00023180"/>
    </source>
</evidence>
<dbReference type="InterPro" id="IPR003609">
    <property type="entry name" value="Pan_app"/>
</dbReference>
<dbReference type="CDD" id="cd01098">
    <property type="entry name" value="PAN_AP_plant"/>
    <property type="match status" value="3"/>
</dbReference>
<evidence type="ECO:0000313" key="8">
    <source>
        <dbReference type="Proteomes" id="UP000323000"/>
    </source>
</evidence>
<dbReference type="SMART" id="SM00108">
    <property type="entry name" value="B_lectin"/>
    <property type="match status" value="2"/>
</dbReference>
<feature type="transmembrane region" description="Helical" evidence="4">
    <location>
        <begin position="1028"/>
        <end position="1050"/>
    </location>
</feature>
<dbReference type="OrthoDB" id="1804409at2759"/>
<dbReference type="PROSITE" id="PS50948">
    <property type="entry name" value="PAN"/>
    <property type="match status" value="1"/>
</dbReference>
<dbReference type="SUPFAM" id="SSF51110">
    <property type="entry name" value="alpha-D-mannose-specific plant lectins"/>
    <property type="match status" value="2"/>
</dbReference>
<keyword evidence="2" id="KW-1015">Disulfide bond</keyword>
<keyword evidence="4" id="KW-1133">Transmembrane helix</keyword>
<evidence type="ECO:0000256" key="2">
    <source>
        <dbReference type="ARBA" id="ARBA00023157"/>
    </source>
</evidence>
<organism evidence="7 8">
    <name type="scientific">Acer yangbiense</name>
    <dbReference type="NCBI Taxonomy" id="1000413"/>
    <lineage>
        <taxon>Eukaryota</taxon>
        <taxon>Viridiplantae</taxon>
        <taxon>Streptophyta</taxon>
        <taxon>Embryophyta</taxon>
        <taxon>Tracheophyta</taxon>
        <taxon>Spermatophyta</taxon>
        <taxon>Magnoliopsida</taxon>
        <taxon>eudicotyledons</taxon>
        <taxon>Gunneridae</taxon>
        <taxon>Pentapetalae</taxon>
        <taxon>rosids</taxon>
        <taxon>malvids</taxon>
        <taxon>Sapindales</taxon>
        <taxon>Sapindaceae</taxon>
        <taxon>Hippocastanoideae</taxon>
        <taxon>Acereae</taxon>
        <taxon>Acer</taxon>
    </lineage>
</organism>
<dbReference type="Gene3D" id="2.90.10.10">
    <property type="entry name" value="Bulb-type lectin domain"/>
    <property type="match status" value="2"/>
</dbReference>
<keyword evidence="4" id="KW-0812">Transmembrane</keyword>
<evidence type="ECO:0000259" key="6">
    <source>
        <dbReference type="PROSITE" id="PS50948"/>
    </source>
</evidence>
<dbReference type="Pfam" id="PF08276">
    <property type="entry name" value="PAN_2"/>
    <property type="match status" value="3"/>
</dbReference>
<keyword evidence="1" id="KW-0732">Signal</keyword>
<reference evidence="8" key="1">
    <citation type="journal article" date="2019" name="Gigascience">
        <title>De novo genome assembly of the endangered Acer yangbiense, a plant species with extremely small populations endemic to Yunnan Province, China.</title>
        <authorList>
            <person name="Yang J."/>
            <person name="Wariss H.M."/>
            <person name="Tao L."/>
            <person name="Zhang R."/>
            <person name="Yun Q."/>
            <person name="Hollingsworth P."/>
            <person name="Dao Z."/>
            <person name="Luo G."/>
            <person name="Guo H."/>
            <person name="Ma Y."/>
            <person name="Sun W."/>
        </authorList>
    </citation>
    <scope>NUCLEOTIDE SEQUENCE [LARGE SCALE GENOMIC DNA]</scope>
    <source>
        <strain evidence="8">cv. Malutang</strain>
    </source>
</reference>
<evidence type="ECO:0008006" key="9">
    <source>
        <dbReference type="Google" id="ProtNLM"/>
    </source>
</evidence>
<protein>
    <recommendedName>
        <fullName evidence="9">Non-specific serine/threonine protein kinase</fullName>
    </recommendedName>
</protein>
<dbReference type="CDD" id="cd00028">
    <property type="entry name" value="B_lectin"/>
    <property type="match status" value="1"/>
</dbReference>
<gene>
    <name evidence="7" type="ORF">EZV62_008478</name>
</gene>
<dbReference type="SUPFAM" id="SSF56112">
    <property type="entry name" value="Protein kinase-like (PK-like)"/>
    <property type="match status" value="1"/>
</dbReference>
<name>A0A5C7ICZ8_9ROSI</name>
<dbReference type="Pfam" id="PF01453">
    <property type="entry name" value="B_lectin"/>
    <property type="match status" value="2"/>
</dbReference>
<accession>A0A5C7ICZ8</accession>
<keyword evidence="4" id="KW-0472">Membrane</keyword>
<sequence>MYPGNSSYNHGHGLMVLKNGIPYRFQCSQDPAPGGFSLALAMDPQLKREQLNIVYDSKIHWTGDAEYFKLFAAPDMLRGNSTEKSNYVTWADDLTENSNSTGNSTIYRIVLDVSGQLKLQSWSRTDGVKEWHTVQVSTCGRSGCGPFSICNKTAQKPCSCLQGFKSESNDYWAHEPGDIWAVHARRCVRKAVLGCNSSSLSKKQDRFLHINYTDLPINPLKLDVRSSMECESASLSNCSWIAYSFDEGTGSCFVWDNDLLDLKQLLEGDDNGKNFYLKLAASELNSLEPNSRNGTQAGNKKQLLIIVILTISLTVVTILSFVMLCVSGKLGRKGEDLLLFDLGTSPKADSAELTEENQLGKRISGSLVSWKSSQDPAPGVFPLVQDFMEGPEQLNIKNGSKIYRTGAARYFDLFVEVYKHLGIMSTYVTWDDDLRDSTISRIVLDVSGQLKLQSWTGGIQGWYTFEASTCGRSDCGSFSICNKTAQMPCGCLQGFKSESKDSWAQGPHYMWEVDAKSCVRKTELSCSNSSLSKKDRFLPIKNADFPINPLKLDVRSSMECESASLSNCSWIAYAFDERKEDLLLFDLCTSPKADSAELTEENQFGKSRKNVGKLPLFSFASVSAVTDNLSAANKLGKGGFGPVYKRSFSTDSSLGCNREYPILSSSASLSIGSDGNMIIFDGKMHYFVTNTSSGSNNTHAMLLDSGNLILMDTDQNLQILWQSFEDPTDTFLPGMKLKYDPLTEMSWSLVSWKSSQDPAPGDFSLVMSHVSSEGILNIKHGSKIYWSGDERLFNVSFTPDYFGDHEDHYLTWADDLIDLKISRLVLDVFGQLKLQSWPWTEGVQEWHTVQVSTCGRSGCGAFSICSKNAQMPCGCLPGFNSAESNESSAQQPHETWAVGARRCVRKTVLGCSGSSSSRQDEDGFLRIENADFPINPLKLDVKSSMECESASLSNCSWIAYAFNERIGSCFVWDHDLLDLKKLIQGDSNGRNFYLKLAASELNSLEPNRRNGTQADPAYEKNTGNKKQLLIIVILTISLTVVVTTLSFVMLCVRGKLRRKAVSAELAEENQLRKSRENEVKLPLFSFASVSAATDNFLDANKLGEGGFGPVYKRPPQKMPFKVEEFVKDVTNETCKVFELGLFTIGNLSNYYVGIWYKQISVRTIVWVANHDLPLTSSSPALTINNEGNLVIVDGRITYEVNDNALSQNTSAILLDSGNFVLRNEHFDVLWQSFDYPSDTLPPGMKLGYSTRNKKLWSIRSWRDGDDPEVGAAELKMDPKRPKELFLIRNSVLAWQSDGACSCSHYTESFCHCLDGFIPSENWKQKDQSGGCVRRIPLRCEDSSDNSGEDRFLRIDEVKYPLSSKTSIVHAAEECKLACFNSCSCNAYSYNGSGVCCLWDAELLNLERLSDGHPDGQTIYLKLAASEFLNPGGNKQLIWIVALVVSLAVLLPASYIFCLWRTKRKAKEEIEISQDMLLFDMNMSVETSTSELSIGDGVGKGKSKDSWIPLFSLASWLYTNMSPEYALEGLFSIKSDVFSFGVLLLETLSGRKNTGFYNTESLNLLGHAWKLWKDNKAIDLLDPILKDEASYSMLMRCINIAFLCVEENAANRPTMSEVVSMLTNELAVLPSPKQLAFSFMRMQNSNPHQERPEICSLNNITVSLMEAR</sequence>
<dbReference type="InterPro" id="IPR011009">
    <property type="entry name" value="Kinase-like_dom_sf"/>
</dbReference>
<proteinExistence type="predicted"/>
<keyword evidence="3" id="KW-0325">Glycoprotein</keyword>
<dbReference type="PROSITE" id="PS50927">
    <property type="entry name" value="BULB_LECTIN"/>
    <property type="match status" value="2"/>
</dbReference>
<feature type="domain" description="Apple" evidence="6">
    <location>
        <begin position="1339"/>
        <end position="1423"/>
    </location>
</feature>
<dbReference type="Pfam" id="PF07714">
    <property type="entry name" value="PK_Tyr_Ser-Thr"/>
    <property type="match status" value="1"/>
</dbReference>
<dbReference type="PANTHER" id="PTHR32444:SF238">
    <property type="entry name" value="APPLE DOMAIN-CONTAINING PROTEIN"/>
    <property type="match status" value="1"/>
</dbReference>
<dbReference type="Pfam" id="PF00954">
    <property type="entry name" value="S_locus_glycop"/>
    <property type="match status" value="3"/>
</dbReference>
<dbReference type="Proteomes" id="UP000323000">
    <property type="component" value="Chromosome 3"/>
</dbReference>
<dbReference type="InterPro" id="IPR000858">
    <property type="entry name" value="S_locus_glycoprot_dom"/>
</dbReference>
<evidence type="ECO:0000313" key="7">
    <source>
        <dbReference type="EMBL" id="TXG67203.1"/>
    </source>
</evidence>
<evidence type="ECO:0000256" key="1">
    <source>
        <dbReference type="ARBA" id="ARBA00022729"/>
    </source>
</evidence>
<comment type="caution">
    <text evidence="7">The sequence shown here is derived from an EMBL/GenBank/DDBJ whole genome shotgun (WGS) entry which is preliminary data.</text>
</comment>
<dbReference type="GO" id="GO:0004672">
    <property type="term" value="F:protein kinase activity"/>
    <property type="evidence" value="ECO:0007669"/>
    <property type="project" value="InterPro"/>
</dbReference>